<sequence>MKQLLLMMIFLLAACGDKPGQEVLLPMQAAMAPAEPLRMFVATTRGQSQQQALFFDNGRSPNVSYVSYDISIPPGHRAGVIEWPKGQPDPRTDFVTVGRSNYNRRGFLNALAASGATDVSLYIHGYNNSMEESVFRAAQIAKDADAGSVPILFAWPSVARATGYVTDRDAADFSRAALAGLIADLAESSKLRRIFVIGHSMGGRLTMEALMQLRLSGRTDVLRRIEVVLADPDIDQDLFWEQARAVGKMPVPLALMVAPDDRALRVSQILASGRERIGKVDIRDPATVAKAEAHGVRMVDVTSLATDRMAHSRIVQLAALYDTLPAATPGTGLRRAGAFVLGTVGLGMAEIGSEIGRR</sequence>
<dbReference type="PROSITE" id="PS51257">
    <property type="entry name" value="PROKAR_LIPOPROTEIN"/>
    <property type="match status" value="1"/>
</dbReference>
<keyword evidence="2" id="KW-1185">Reference proteome</keyword>
<organism evidence="1 2">
    <name type="scientific">Paracoccus simplex</name>
    <dbReference type="NCBI Taxonomy" id="2086346"/>
    <lineage>
        <taxon>Bacteria</taxon>
        <taxon>Pseudomonadati</taxon>
        <taxon>Pseudomonadota</taxon>
        <taxon>Alphaproteobacteria</taxon>
        <taxon>Rhodobacterales</taxon>
        <taxon>Paracoccaceae</taxon>
        <taxon>Paracoccus</taxon>
    </lineage>
</organism>
<dbReference type="PANTHER" id="PTHR36513:SF1">
    <property type="entry name" value="TRANSMEMBRANE PROTEIN"/>
    <property type="match status" value="1"/>
</dbReference>
<gene>
    <name evidence="1" type="ORF">ACFOMP_17025</name>
</gene>
<reference evidence="2" key="1">
    <citation type="journal article" date="2019" name="Int. J. Syst. Evol. Microbiol.">
        <title>The Global Catalogue of Microorganisms (GCM) 10K type strain sequencing project: providing services to taxonomists for standard genome sequencing and annotation.</title>
        <authorList>
            <consortium name="The Broad Institute Genomics Platform"/>
            <consortium name="The Broad Institute Genome Sequencing Center for Infectious Disease"/>
            <person name="Wu L."/>
            <person name="Ma J."/>
        </authorList>
    </citation>
    <scope>NUCLEOTIDE SEQUENCE [LARGE SCALE GENOMIC DNA]</scope>
    <source>
        <strain evidence="2">VKM B-3226</strain>
    </source>
</reference>
<dbReference type="Gene3D" id="3.40.50.1820">
    <property type="entry name" value="alpha/beta hydrolase"/>
    <property type="match status" value="1"/>
</dbReference>
<dbReference type="InterPro" id="IPR029058">
    <property type="entry name" value="AB_hydrolase_fold"/>
</dbReference>
<name>A0ABV7S2M5_9RHOB</name>
<comment type="caution">
    <text evidence="1">The sequence shown here is derived from an EMBL/GenBank/DDBJ whole genome shotgun (WGS) entry which is preliminary data.</text>
</comment>
<dbReference type="Proteomes" id="UP001595596">
    <property type="component" value="Unassembled WGS sequence"/>
</dbReference>
<dbReference type="PANTHER" id="PTHR36513">
    <property type="entry name" value="ABC TRANSMEMBRANE TYPE-1 DOMAIN-CONTAINING PROTEIN"/>
    <property type="match status" value="1"/>
</dbReference>
<dbReference type="EMBL" id="JBHRXE010000050">
    <property type="protein sequence ID" value="MFC3571164.1"/>
    <property type="molecule type" value="Genomic_DNA"/>
</dbReference>
<dbReference type="Pfam" id="PF05990">
    <property type="entry name" value="DUF900"/>
    <property type="match status" value="1"/>
</dbReference>
<proteinExistence type="predicted"/>
<dbReference type="RefSeq" id="WP_379032704.1">
    <property type="nucleotide sequence ID" value="NZ_JBHRXE010000050.1"/>
</dbReference>
<dbReference type="InterPro" id="IPR010297">
    <property type="entry name" value="DUF900_hydrolase"/>
</dbReference>
<evidence type="ECO:0000313" key="2">
    <source>
        <dbReference type="Proteomes" id="UP001595596"/>
    </source>
</evidence>
<dbReference type="SUPFAM" id="SSF53474">
    <property type="entry name" value="alpha/beta-Hydrolases"/>
    <property type="match status" value="1"/>
</dbReference>
<dbReference type="PIRSF" id="PIRSF033909">
    <property type="entry name" value="UCP033909"/>
    <property type="match status" value="1"/>
</dbReference>
<keyword evidence="1" id="KW-0378">Hydrolase</keyword>
<accession>A0ABV7S2M5</accession>
<dbReference type="InterPro" id="IPR014586">
    <property type="entry name" value="UCP033909"/>
</dbReference>
<evidence type="ECO:0000313" key="1">
    <source>
        <dbReference type="EMBL" id="MFC3571164.1"/>
    </source>
</evidence>
<dbReference type="GO" id="GO:0016787">
    <property type="term" value="F:hydrolase activity"/>
    <property type="evidence" value="ECO:0007669"/>
    <property type="project" value="UniProtKB-KW"/>
</dbReference>
<protein>
    <submittedName>
        <fullName evidence="1">Alpha/beta hydrolase</fullName>
    </submittedName>
</protein>